<sequence>MIKKKTLTVLLSAVVSSFMLVGCSSDSGESSSAGGEKEIQFMHLWPEGSSKKHYDVVNDIIADYEKEHEGVKVDLEVLSNEQYKDKLRVLSTSKELPDVGLTWSAGFLEPYVGGNMFAPLDDVIESDLKDAFVPGTAEAYAIEDKTYGLPLELNIVSLYYNEKMFKDNNIEVPTTYEELIEASKSFREKGIQPVALGNRDSWTGSMWYMYLADRIGGADTLNKAIDRSGSFEDPALVEAAKEVQTLVDSGVFVDGFNGLADEEAKSMFMSEQAPMYLIATWDLPNFTTNEDVPQEFRDSVKYMNFPTVKGNGDLNSFVGGPGVGLFVAEDSDVKEDAKEFAAYFVKEWGEKAVTEAGVIPATKVDAASLELPQMYKDILGELNNASNITLFADVQMSPGVAQTHLDSIQALFGKEMTPEDFAKKHEEALSKQ</sequence>
<evidence type="ECO:0000313" key="2">
    <source>
        <dbReference type="EMBL" id="MDN7242981.1"/>
    </source>
</evidence>
<feature type="signal peptide" evidence="1">
    <location>
        <begin position="1"/>
        <end position="21"/>
    </location>
</feature>
<dbReference type="InterPro" id="IPR050490">
    <property type="entry name" value="Bact_solute-bd_prot1"/>
</dbReference>
<accession>A0ABT8N510</accession>
<dbReference type="EMBL" id="JAUJWV010000002">
    <property type="protein sequence ID" value="MDN7242981.1"/>
    <property type="molecule type" value="Genomic_DNA"/>
</dbReference>
<keyword evidence="1" id="KW-0732">Signal</keyword>
<name>A0ABT8N510_9BACL</name>
<dbReference type="PROSITE" id="PS51257">
    <property type="entry name" value="PROKAR_LIPOPROTEIN"/>
    <property type="match status" value="1"/>
</dbReference>
<proteinExistence type="predicted"/>
<dbReference type="RefSeq" id="WP_301724532.1">
    <property type="nucleotide sequence ID" value="NZ_JAUJWV010000002.1"/>
</dbReference>
<evidence type="ECO:0000313" key="3">
    <source>
        <dbReference type="Proteomes" id="UP001172055"/>
    </source>
</evidence>
<dbReference type="Pfam" id="PF01547">
    <property type="entry name" value="SBP_bac_1"/>
    <property type="match status" value="1"/>
</dbReference>
<organism evidence="2 3">
    <name type="scientific">Planococcus shixiaomingii</name>
    <dbReference type="NCBI Taxonomy" id="3058393"/>
    <lineage>
        <taxon>Bacteria</taxon>
        <taxon>Bacillati</taxon>
        <taxon>Bacillota</taxon>
        <taxon>Bacilli</taxon>
        <taxon>Bacillales</taxon>
        <taxon>Caryophanaceae</taxon>
        <taxon>Planococcus</taxon>
    </lineage>
</organism>
<dbReference type="PANTHER" id="PTHR43649:SF14">
    <property type="entry name" value="BLR3389 PROTEIN"/>
    <property type="match status" value="1"/>
</dbReference>
<protein>
    <submittedName>
        <fullName evidence="2">Extracellular solute-binding protein</fullName>
    </submittedName>
</protein>
<dbReference type="PANTHER" id="PTHR43649">
    <property type="entry name" value="ARABINOSE-BINDING PROTEIN-RELATED"/>
    <property type="match status" value="1"/>
</dbReference>
<reference evidence="2 3" key="1">
    <citation type="submission" date="2023-06" db="EMBL/GenBank/DDBJ databases">
        <title>Novel species in genus Planococcus.</title>
        <authorList>
            <person name="Ning S."/>
        </authorList>
    </citation>
    <scope>NUCLEOTIDE SEQUENCE [LARGE SCALE GENOMIC DNA]</scope>
    <source>
        <strain evidence="2 3">N028</strain>
    </source>
</reference>
<keyword evidence="3" id="KW-1185">Reference proteome</keyword>
<dbReference type="SUPFAM" id="SSF53850">
    <property type="entry name" value="Periplasmic binding protein-like II"/>
    <property type="match status" value="1"/>
</dbReference>
<evidence type="ECO:0000256" key="1">
    <source>
        <dbReference type="SAM" id="SignalP"/>
    </source>
</evidence>
<dbReference type="Gene3D" id="3.40.190.10">
    <property type="entry name" value="Periplasmic binding protein-like II"/>
    <property type="match status" value="2"/>
</dbReference>
<comment type="caution">
    <text evidence="2">The sequence shown here is derived from an EMBL/GenBank/DDBJ whole genome shotgun (WGS) entry which is preliminary data.</text>
</comment>
<dbReference type="InterPro" id="IPR006059">
    <property type="entry name" value="SBP"/>
</dbReference>
<dbReference type="Proteomes" id="UP001172055">
    <property type="component" value="Unassembled WGS sequence"/>
</dbReference>
<feature type="chain" id="PRO_5046705794" evidence="1">
    <location>
        <begin position="22"/>
        <end position="432"/>
    </location>
</feature>
<gene>
    <name evidence="2" type="ORF">QWY14_14290</name>
</gene>